<dbReference type="AlphaFoldDB" id="A0A7W8KE40"/>
<dbReference type="EMBL" id="BNAJ01000004">
    <property type="protein sequence ID" value="GHF43607.1"/>
    <property type="molecule type" value="Genomic_DNA"/>
</dbReference>
<organism evidence="2 3">
    <name type="scientific">Deinococcus metalli</name>
    <dbReference type="NCBI Taxonomy" id="1141878"/>
    <lineage>
        <taxon>Bacteria</taxon>
        <taxon>Thermotogati</taxon>
        <taxon>Deinococcota</taxon>
        <taxon>Deinococci</taxon>
        <taxon>Deinococcales</taxon>
        <taxon>Deinococcaceae</taxon>
        <taxon>Deinococcus</taxon>
    </lineage>
</organism>
<comment type="caution">
    <text evidence="2">The sequence shown here is derived from an EMBL/GenBank/DDBJ whole genome shotgun (WGS) entry which is preliminary data.</text>
</comment>
<dbReference type="Proteomes" id="UP000539473">
    <property type="component" value="Unassembled WGS sequence"/>
</dbReference>
<evidence type="ECO:0000313" key="4">
    <source>
        <dbReference type="Proteomes" id="UP000619376"/>
    </source>
</evidence>
<reference evidence="1" key="4">
    <citation type="submission" date="2024-05" db="EMBL/GenBank/DDBJ databases">
        <authorList>
            <person name="Sun Q."/>
            <person name="Zhou Y."/>
        </authorList>
    </citation>
    <scope>NUCLEOTIDE SEQUENCE</scope>
    <source>
        <strain evidence="1">CGMCC 1.18437</strain>
    </source>
</reference>
<reference evidence="2 3" key="3">
    <citation type="submission" date="2020-08" db="EMBL/GenBank/DDBJ databases">
        <title>Genomic Encyclopedia of Type Strains, Phase IV (KMG-IV): sequencing the most valuable type-strain genomes for metagenomic binning, comparative biology and taxonomic classification.</title>
        <authorList>
            <person name="Goeker M."/>
        </authorList>
    </citation>
    <scope>NUCLEOTIDE SEQUENCE [LARGE SCALE GENOMIC DNA]</scope>
    <source>
        <strain evidence="2 3">DSM 27521</strain>
    </source>
</reference>
<accession>A0A7W8KE40</accession>
<keyword evidence="4" id="KW-1185">Reference proteome</keyword>
<evidence type="ECO:0000313" key="2">
    <source>
        <dbReference type="EMBL" id="MBB5376495.1"/>
    </source>
</evidence>
<dbReference type="RefSeq" id="WP_184111158.1">
    <property type="nucleotide sequence ID" value="NZ_BNAJ01000004.1"/>
</dbReference>
<protein>
    <submittedName>
        <fullName evidence="1">Thioredoxin</fullName>
    </submittedName>
</protein>
<dbReference type="Proteomes" id="UP000619376">
    <property type="component" value="Unassembled WGS sequence"/>
</dbReference>
<name>A0A7W8KE40_9DEIO</name>
<dbReference type="EMBL" id="JACHFK010000004">
    <property type="protein sequence ID" value="MBB5376495.1"/>
    <property type="molecule type" value="Genomic_DNA"/>
</dbReference>
<sequence>MTRPYVLLTQDDCAACERLGRMLAGPLRGQFADRIEVVHRQQDAEAFAALCEASHVRSTPALLNRASGAALRDTGSLGAVRAFLSAAD</sequence>
<reference evidence="4" key="2">
    <citation type="journal article" date="2019" name="Int. J. Syst. Evol. Microbiol.">
        <title>The Global Catalogue of Microorganisms (GCM) 10K type strain sequencing project: providing services to taxonomists for standard genome sequencing and annotation.</title>
        <authorList>
            <consortium name="The Broad Institute Genomics Platform"/>
            <consortium name="The Broad Institute Genome Sequencing Center for Infectious Disease"/>
            <person name="Wu L."/>
            <person name="Ma J."/>
        </authorList>
    </citation>
    <scope>NUCLEOTIDE SEQUENCE [LARGE SCALE GENOMIC DNA]</scope>
    <source>
        <strain evidence="4">CGMCC 1.18437</strain>
    </source>
</reference>
<evidence type="ECO:0000313" key="3">
    <source>
        <dbReference type="Proteomes" id="UP000539473"/>
    </source>
</evidence>
<proteinExistence type="predicted"/>
<evidence type="ECO:0000313" key="1">
    <source>
        <dbReference type="EMBL" id="GHF43607.1"/>
    </source>
</evidence>
<gene>
    <name evidence="1" type="ORF">GCM10017781_20060</name>
    <name evidence="2" type="ORF">HNQ07_001959</name>
</gene>
<reference evidence="1" key="1">
    <citation type="journal article" date="2014" name="Int. J. Syst. Evol. Microbiol.">
        <title>Complete genome of a new Firmicutes species belonging to the dominant human colonic microbiota ('Ruminococcus bicirculans') reveals two chromosomes and a selective capacity to utilize plant glucans.</title>
        <authorList>
            <consortium name="NISC Comparative Sequencing Program"/>
            <person name="Wegmann U."/>
            <person name="Louis P."/>
            <person name="Goesmann A."/>
            <person name="Henrissat B."/>
            <person name="Duncan S.H."/>
            <person name="Flint H.J."/>
        </authorList>
    </citation>
    <scope>NUCLEOTIDE SEQUENCE</scope>
    <source>
        <strain evidence="1">CGMCC 1.18437</strain>
    </source>
</reference>